<evidence type="ECO:0000259" key="1">
    <source>
        <dbReference type="Pfam" id="PF01370"/>
    </source>
</evidence>
<dbReference type="EMBL" id="WELI01000001">
    <property type="protein sequence ID" value="KAB7732943.1"/>
    <property type="molecule type" value="Genomic_DNA"/>
</dbReference>
<dbReference type="PANTHER" id="PTHR43245:SF13">
    <property type="entry name" value="UDP-D-APIOSE_UDP-D-XYLOSE SYNTHASE 2"/>
    <property type="match status" value="1"/>
</dbReference>
<sequence length="314" mass="34329">MLSAFRILVTGGAGFIGSHLVDALLAQGAELVRVLDDLSNGSRANLSEHLNNPRFELIGGSITDPTACERACAQMTHVTHQAALGSVPRSLREPERFMMVNVVGFSNLLEAARQAGVRRVVYASSSSVYGDNETLPKQETRTGRALSPYALTKQINEQQADLWGRLYGLETVGLRYFNVFGHRQRPDGPYASLIPRLLQAARQTEAPVFFGDGHQSRDFTHIDNVVRANLLALTTTNPDALGQVFNVATGRQISLNDAWAVIRKQVGYSLFPTYAAARPGDIRHSLADITKARLLLGYEPTVDFESGIRLSTGH</sequence>
<keyword evidence="3" id="KW-1185">Reference proteome</keyword>
<comment type="caution">
    <text evidence="2">The sequence shown here is derived from an EMBL/GenBank/DDBJ whole genome shotgun (WGS) entry which is preliminary data.</text>
</comment>
<evidence type="ECO:0000313" key="2">
    <source>
        <dbReference type="EMBL" id="KAB7732943.1"/>
    </source>
</evidence>
<dbReference type="Proteomes" id="UP000488299">
    <property type="component" value="Unassembled WGS sequence"/>
</dbReference>
<dbReference type="PRINTS" id="PR01713">
    <property type="entry name" value="NUCEPIMERASE"/>
</dbReference>
<reference evidence="2 3" key="1">
    <citation type="submission" date="2019-10" db="EMBL/GenBank/DDBJ databases">
        <title>Rudanella paleaurantiibacter sp. nov., isolated from sludge.</title>
        <authorList>
            <person name="Xu S.Q."/>
        </authorList>
    </citation>
    <scope>NUCLEOTIDE SEQUENCE [LARGE SCALE GENOMIC DNA]</scope>
    <source>
        <strain evidence="2 3">HX-22-17</strain>
    </source>
</reference>
<protein>
    <submittedName>
        <fullName evidence="2">NAD-dependent epimerase/dehydratase family protein</fullName>
    </submittedName>
</protein>
<proteinExistence type="predicted"/>
<dbReference type="PANTHER" id="PTHR43245">
    <property type="entry name" value="BIFUNCTIONAL POLYMYXIN RESISTANCE PROTEIN ARNA"/>
    <property type="match status" value="1"/>
</dbReference>
<feature type="domain" description="NAD-dependent epimerase/dehydratase" evidence="1">
    <location>
        <begin position="7"/>
        <end position="248"/>
    </location>
</feature>
<dbReference type="Pfam" id="PF01370">
    <property type="entry name" value="Epimerase"/>
    <property type="match status" value="1"/>
</dbReference>
<gene>
    <name evidence="2" type="ORF">F5984_03065</name>
</gene>
<dbReference type="InterPro" id="IPR036291">
    <property type="entry name" value="NAD(P)-bd_dom_sf"/>
</dbReference>
<dbReference type="RefSeq" id="WP_152122666.1">
    <property type="nucleotide sequence ID" value="NZ_WELI01000001.1"/>
</dbReference>
<evidence type="ECO:0000313" key="3">
    <source>
        <dbReference type="Proteomes" id="UP000488299"/>
    </source>
</evidence>
<dbReference type="Gene3D" id="3.90.25.10">
    <property type="entry name" value="UDP-galactose 4-epimerase, domain 1"/>
    <property type="match status" value="1"/>
</dbReference>
<dbReference type="CDD" id="cd05256">
    <property type="entry name" value="UDP_AE_SDR_e"/>
    <property type="match status" value="1"/>
</dbReference>
<dbReference type="SUPFAM" id="SSF51735">
    <property type="entry name" value="NAD(P)-binding Rossmann-fold domains"/>
    <property type="match status" value="1"/>
</dbReference>
<accession>A0A7J5U5I6</accession>
<dbReference type="Gene3D" id="3.40.50.720">
    <property type="entry name" value="NAD(P)-binding Rossmann-like Domain"/>
    <property type="match status" value="1"/>
</dbReference>
<organism evidence="2 3">
    <name type="scientific">Rudanella paleaurantiibacter</name>
    <dbReference type="NCBI Taxonomy" id="2614655"/>
    <lineage>
        <taxon>Bacteria</taxon>
        <taxon>Pseudomonadati</taxon>
        <taxon>Bacteroidota</taxon>
        <taxon>Cytophagia</taxon>
        <taxon>Cytophagales</taxon>
        <taxon>Cytophagaceae</taxon>
        <taxon>Rudanella</taxon>
    </lineage>
</organism>
<name>A0A7J5U5I6_9BACT</name>
<dbReference type="AlphaFoldDB" id="A0A7J5U5I6"/>
<dbReference type="InterPro" id="IPR050177">
    <property type="entry name" value="Lipid_A_modif_metabolic_enz"/>
</dbReference>
<dbReference type="InterPro" id="IPR001509">
    <property type="entry name" value="Epimerase_deHydtase"/>
</dbReference>